<protein>
    <submittedName>
        <fullName evidence="1">SRPBCC family protein</fullName>
    </submittedName>
</protein>
<dbReference type="RefSeq" id="WP_185123065.1">
    <property type="nucleotide sequence ID" value="NZ_JACJVQ010000025.1"/>
</dbReference>
<dbReference type="InterPro" id="IPR023393">
    <property type="entry name" value="START-like_dom_sf"/>
</dbReference>
<organism evidence="1 2">
    <name type="scientific">Cohnella thailandensis</name>
    <dbReference type="NCBI Taxonomy" id="557557"/>
    <lineage>
        <taxon>Bacteria</taxon>
        <taxon>Bacillati</taxon>
        <taxon>Bacillota</taxon>
        <taxon>Bacilli</taxon>
        <taxon>Bacillales</taxon>
        <taxon>Paenibacillaceae</taxon>
        <taxon>Cohnella</taxon>
    </lineage>
</organism>
<name>A0A841T093_9BACL</name>
<dbReference type="Gene3D" id="3.30.530.20">
    <property type="match status" value="1"/>
</dbReference>
<sequence>MGLAQWKIESVTIERKADEVYEYASNPANFAEWAASFCRSVKRIGEEWRIETPEGEMTLRFAEPNPYGIMDHYVRSEGGPERPNHARVVASGSGSRVIFTVFQAKDPLDREYAVNGRNVKEDLQRLKRVLEGE</sequence>
<proteinExistence type="predicted"/>
<dbReference type="Proteomes" id="UP000535838">
    <property type="component" value="Unassembled WGS sequence"/>
</dbReference>
<dbReference type="EMBL" id="JACJVQ010000025">
    <property type="protein sequence ID" value="MBB6637853.1"/>
    <property type="molecule type" value="Genomic_DNA"/>
</dbReference>
<keyword evidence="2" id="KW-1185">Reference proteome</keyword>
<dbReference type="AlphaFoldDB" id="A0A841T093"/>
<gene>
    <name evidence="1" type="ORF">H7B67_27315</name>
</gene>
<comment type="caution">
    <text evidence="1">The sequence shown here is derived from an EMBL/GenBank/DDBJ whole genome shotgun (WGS) entry which is preliminary data.</text>
</comment>
<evidence type="ECO:0000313" key="1">
    <source>
        <dbReference type="EMBL" id="MBB6637853.1"/>
    </source>
</evidence>
<reference evidence="1 2" key="1">
    <citation type="submission" date="2020-08" db="EMBL/GenBank/DDBJ databases">
        <title>Cohnella phylogeny.</title>
        <authorList>
            <person name="Dunlap C."/>
        </authorList>
    </citation>
    <scope>NUCLEOTIDE SEQUENCE [LARGE SCALE GENOMIC DNA]</scope>
    <source>
        <strain evidence="1 2">DSM 25241</strain>
    </source>
</reference>
<evidence type="ECO:0000313" key="2">
    <source>
        <dbReference type="Proteomes" id="UP000535838"/>
    </source>
</evidence>
<accession>A0A841T093</accession>
<dbReference type="SUPFAM" id="SSF55961">
    <property type="entry name" value="Bet v1-like"/>
    <property type="match status" value="1"/>
</dbReference>